<evidence type="ECO:0000313" key="3">
    <source>
        <dbReference type="Proteomes" id="UP001459277"/>
    </source>
</evidence>
<dbReference type="Proteomes" id="UP001459277">
    <property type="component" value="Unassembled WGS sequence"/>
</dbReference>
<comment type="caution">
    <text evidence="2">The sequence shown here is derived from an EMBL/GenBank/DDBJ whole genome shotgun (WGS) entry which is preliminary data.</text>
</comment>
<feature type="compositionally biased region" description="Polar residues" evidence="1">
    <location>
        <begin position="285"/>
        <end position="300"/>
    </location>
</feature>
<feature type="region of interest" description="Disordered" evidence="1">
    <location>
        <begin position="285"/>
        <end position="332"/>
    </location>
</feature>
<dbReference type="AlphaFoldDB" id="A0AAW2CY06"/>
<sequence>MGNGENMLFFRIDTKAFSLAFDGGRMDSYSIFEKRGRYHGSIRVGRSGLDWIIACLVELGCWDFSKQHFFKRFHENYKILECSSRLNKGGFFVEISEYHNGARRGCLRVPEGFHKGGWAFLERKLRDFFLGKPASRPGKEVAAGGGRFVKPTGNPTHQVWKEINGHVKLESDLDLEKQFPKLAGTSYQEEGLGGFDFLPKTNISTHHVSGRPMRASSFKWTKAHFSLNISVDLEGKGQRVVKWANFVQPKNVKDVITPTVLGPAKQAQGGPIEQAQDDLLAKTKQNQTGDSTHLKSQGLSRSCERDEGPGSHVCAEKSTLGTGEMGGDFSTSDGDSYMAVQEVFVPMGCTGEMGGDLSTSVGGSDMAVQEGFALMGCTGSGAEVGVPSTISVADDLVTNCLISGDVEVPCVSNSNGHPSFNDSVVGCSTSTVKRAEMFCHQTLLERNRFSPISELGSDSFEEETLLLDWVNPTGSDKDKEDCQLTEYVPLAQWDPNGGLVLMTEEDDPVDISEENDLEPSAWIAAKAVRFLRQGEDDSAIKWATQDTSSKMPYMGLNLTTKMAQTGLGCTQMTVANFSNPSSFEMGESSAKASPTPLNLLAPTAEALSDKPMSPMALEMVADRQAEPPVVVLRRSLAETSSDSLSVGRTDADCRSDGLVGPQLPLIVAGNCGACLGIVPMEFGCTSSAGCSSEGHTVTQMVLGSAGVCSDDPVLPLGKADGVDTPTPRGSFLAAALHSKLDVGLLDFGDCGVDKAGGGNIVHLIKGVNDKCTRQIDVPETEQPNLALIESKLVCGSSDLGVVLEEGGAISDVAFMGEEENVSDYLLAVDGGIFSLWVCLGFEVCGVDGRSLRFEGGVPTATMIRWWAWDVWFVAFGGSWDVWVWVWVLVSRGGRGFRCGGNGLFGLLCCATERCSGC</sequence>
<organism evidence="2 3">
    <name type="scientific">Lithocarpus litseifolius</name>
    <dbReference type="NCBI Taxonomy" id="425828"/>
    <lineage>
        <taxon>Eukaryota</taxon>
        <taxon>Viridiplantae</taxon>
        <taxon>Streptophyta</taxon>
        <taxon>Embryophyta</taxon>
        <taxon>Tracheophyta</taxon>
        <taxon>Spermatophyta</taxon>
        <taxon>Magnoliopsida</taxon>
        <taxon>eudicotyledons</taxon>
        <taxon>Gunneridae</taxon>
        <taxon>Pentapetalae</taxon>
        <taxon>rosids</taxon>
        <taxon>fabids</taxon>
        <taxon>Fagales</taxon>
        <taxon>Fagaceae</taxon>
        <taxon>Lithocarpus</taxon>
    </lineage>
</organism>
<proteinExistence type="predicted"/>
<dbReference type="EMBL" id="JAZDWU010000005">
    <property type="protein sequence ID" value="KAL0002319.1"/>
    <property type="molecule type" value="Genomic_DNA"/>
</dbReference>
<name>A0AAW2CY06_9ROSI</name>
<gene>
    <name evidence="2" type="ORF">SO802_016100</name>
</gene>
<evidence type="ECO:0000256" key="1">
    <source>
        <dbReference type="SAM" id="MobiDB-lite"/>
    </source>
</evidence>
<protein>
    <submittedName>
        <fullName evidence="2">Uncharacterized protein</fullName>
    </submittedName>
</protein>
<evidence type="ECO:0000313" key="2">
    <source>
        <dbReference type="EMBL" id="KAL0002319.1"/>
    </source>
</evidence>
<reference evidence="2 3" key="1">
    <citation type="submission" date="2024-01" db="EMBL/GenBank/DDBJ databases">
        <title>A telomere-to-telomere, gap-free genome of sweet tea (Lithocarpus litseifolius).</title>
        <authorList>
            <person name="Zhou J."/>
        </authorList>
    </citation>
    <scope>NUCLEOTIDE SEQUENCE [LARGE SCALE GENOMIC DNA]</scope>
    <source>
        <strain evidence="2">Zhou-2022a</strain>
        <tissue evidence="2">Leaf</tissue>
    </source>
</reference>
<accession>A0AAW2CY06</accession>
<keyword evidence="3" id="KW-1185">Reference proteome</keyword>